<accession>A0A444W1K4</accession>
<name>A0A444W1K4_9FLAO</name>
<dbReference type="GO" id="GO:0016887">
    <property type="term" value="F:ATP hydrolysis activity"/>
    <property type="evidence" value="ECO:0007669"/>
    <property type="project" value="InterPro"/>
</dbReference>
<dbReference type="OrthoDB" id="9805802at2"/>
<dbReference type="GO" id="GO:0000731">
    <property type="term" value="P:DNA synthesis involved in DNA repair"/>
    <property type="evidence" value="ECO:0007669"/>
    <property type="project" value="TreeGrafter"/>
</dbReference>
<dbReference type="GO" id="GO:0006302">
    <property type="term" value="P:double-strand break repair"/>
    <property type="evidence" value="ECO:0007669"/>
    <property type="project" value="TreeGrafter"/>
</dbReference>
<sequence length="430" mass="49315">MKLNTLELTNVRGFTYAKLDFQPGFNLIVGINGVGKTTVLESLRIVLSHILTEIKAPVITKESFKKTDININTDQLQVNTNFYIDGISYDFVYSKSSKDYSVITVDQKKRTNESDSNTREEGITLEDKSVFTPTISRKNKNNLLGIFFSTKRSVITNQKTKAKSSLAFSAPAYVESLSENRAFNTKTLAEWYHFRKILATENPNDVRYSRIVELIQQTILSFLPEFSELDLIEDEITNDLTFCIKKGKKKLNFTQLSDGERGILALVFDIARRLIIANSDAVNPLHGEAIILIDELDLHLHPKWQRTIVQKLKETFPKCQFIATTHSPQIISSVLPENIQIIKDFQIDHVVKSYGLDINYVLKYIMEDDDRLDESKQAIATVQKLIDEIEFEKARDLIQVYKKNNLDLSEWVILGARMSHLEMFDDEEDN</sequence>
<dbReference type="Proteomes" id="UP000290433">
    <property type="component" value="Unassembled WGS sequence"/>
</dbReference>
<dbReference type="GO" id="GO:0005524">
    <property type="term" value="F:ATP binding"/>
    <property type="evidence" value="ECO:0007669"/>
    <property type="project" value="InterPro"/>
</dbReference>
<dbReference type="Gene3D" id="3.40.50.300">
    <property type="entry name" value="P-loop containing nucleotide triphosphate hydrolases"/>
    <property type="match status" value="1"/>
</dbReference>
<reference evidence="2 3" key="1">
    <citation type="submission" date="2014-12" db="EMBL/GenBank/DDBJ databases">
        <title>Genome sequence of Flavobacterium anhuiense RCM74.</title>
        <authorList>
            <person name="Kim J.F."/>
            <person name="Song J.Y."/>
            <person name="Kwak M.-J."/>
            <person name="Lee S.-W."/>
        </authorList>
    </citation>
    <scope>NUCLEOTIDE SEQUENCE [LARGE SCALE GENOMIC DNA]</scope>
    <source>
        <strain evidence="2 3">RCM74</strain>
    </source>
</reference>
<dbReference type="PANTHER" id="PTHR32182:SF23">
    <property type="entry name" value="ATP BINDING PROTEIN"/>
    <property type="match status" value="1"/>
</dbReference>
<dbReference type="Pfam" id="PF13304">
    <property type="entry name" value="AAA_21"/>
    <property type="match status" value="1"/>
</dbReference>
<dbReference type="InterPro" id="IPR003959">
    <property type="entry name" value="ATPase_AAA_core"/>
</dbReference>
<evidence type="ECO:0000313" key="3">
    <source>
        <dbReference type="Proteomes" id="UP000290433"/>
    </source>
</evidence>
<proteinExistence type="predicted"/>
<dbReference type="AlphaFoldDB" id="A0A444W1K4"/>
<dbReference type="PANTHER" id="PTHR32182">
    <property type="entry name" value="DNA REPLICATION AND REPAIR PROTEIN RECF"/>
    <property type="match status" value="1"/>
</dbReference>
<dbReference type="EMBL" id="JUIV01000003">
    <property type="protein sequence ID" value="RYJ39654.1"/>
    <property type="molecule type" value="Genomic_DNA"/>
</dbReference>
<organism evidence="2 3">
    <name type="scientific">Flavobacterium anhuiense</name>
    <dbReference type="NCBI Taxonomy" id="459526"/>
    <lineage>
        <taxon>Bacteria</taxon>
        <taxon>Pseudomonadati</taxon>
        <taxon>Bacteroidota</taxon>
        <taxon>Flavobacteriia</taxon>
        <taxon>Flavobacteriales</taxon>
        <taxon>Flavobacteriaceae</taxon>
        <taxon>Flavobacterium</taxon>
    </lineage>
</organism>
<comment type="caution">
    <text evidence="2">The sequence shown here is derived from an EMBL/GenBank/DDBJ whole genome shotgun (WGS) entry which is preliminary data.</text>
</comment>
<dbReference type="InterPro" id="IPR027417">
    <property type="entry name" value="P-loop_NTPase"/>
</dbReference>
<dbReference type="SUPFAM" id="SSF52540">
    <property type="entry name" value="P-loop containing nucleoside triphosphate hydrolases"/>
    <property type="match status" value="1"/>
</dbReference>
<feature type="domain" description="AAA+ ATPase" evidence="1">
    <location>
        <begin position="22"/>
        <end position="353"/>
    </location>
</feature>
<protein>
    <submittedName>
        <fullName evidence="2">ATP binding protein</fullName>
    </submittedName>
</protein>
<dbReference type="RefSeq" id="WP_129746349.1">
    <property type="nucleotide sequence ID" value="NZ_JUIV01000003.1"/>
</dbReference>
<evidence type="ECO:0000259" key="1">
    <source>
        <dbReference type="SMART" id="SM00382"/>
    </source>
</evidence>
<dbReference type="InterPro" id="IPR003593">
    <property type="entry name" value="AAA+_ATPase"/>
</dbReference>
<dbReference type="SMART" id="SM00382">
    <property type="entry name" value="AAA"/>
    <property type="match status" value="1"/>
</dbReference>
<evidence type="ECO:0000313" key="2">
    <source>
        <dbReference type="EMBL" id="RYJ39654.1"/>
    </source>
</evidence>
<gene>
    <name evidence="2" type="ORF">NU08_1323</name>
</gene>